<proteinExistence type="inferred from homology"/>
<evidence type="ECO:0000313" key="3">
    <source>
        <dbReference type="EMBL" id="MCC2135794.1"/>
    </source>
</evidence>
<dbReference type="InterPro" id="IPR050126">
    <property type="entry name" value="Ap4A_hydrolase"/>
</dbReference>
<comment type="caution">
    <text evidence="3">The sequence shown here is derived from an EMBL/GenBank/DDBJ whole genome shotgun (WGS) entry which is preliminary data.</text>
</comment>
<dbReference type="RefSeq" id="WP_308448406.1">
    <property type="nucleotide sequence ID" value="NZ_JAJEQC010000001.1"/>
</dbReference>
<name>A0AAE3AFF1_9FIRM</name>
<dbReference type="AlphaFoldDB" id="A0AAE3AFF1"/>
<dbReference type="GO" id="GO:0005737">
    <property type="term" value="C:cytoplasm"/>
    <property type="evidence" value="ECO:0007669"/>
    <property type="project" value="TreeGrafter"/>
</dbReference>
<evidence type="ECO:0000313" key="4">
    <source>
        <dbReference type="Proteomes" id="UP001199424"/>
    </source>
</evidence>
<sequence length="279" mass="31276">MRLAVFSDVHSNHHALKACLKEAEKQKADGYIFLGDYISDCANPHETMKLIYRAKQEMPCWFVRGNREEYVLNHHNFGSDWANGTTTGSLLYTYEGLTAEDLEFISVLPFMQTIDPNGKCPIRICHGSPEKTRDTLRPFSYKIESWLLKIDERVLLSGHTHQPCSAHTMGKLYVNPGAVGVQCTQTVTAKMALLDSDGNTWNETLLEVPYDIDAAALEIRESGLLTRAGVWGHAILKQLYTGKNYSLFCVQRAEELAAGGPVLLEHWQQAARDFGILEG</sequence>
<dbReference type="InterPro" id="IPR024654">
    <property type="entry name" value="Calcineurin-like_PHP_lpxH"/>
</dbReference>
<dbReference type="CDD" id="cd00838">
    <property type="entry name" value="MPP_superfamily"/>
    <property type="match status" value="1"/>
</dbReference>
<dbReference type="Pfam" id="PF12850">
    <property type="entry name" value="Metallophos_2"/>
    <property type="match status" value="1"/>
</dbReference>
<organism evidence="3 4">
    <name type="scientific">Hominenteromicrobium mulieris</name>
    <dbReference type="NCBI Taxonomy" id="2885357"/>
    <lineage>
        <taxon>Bacteria</taxon>
        <taxon>Bacillati</taxon>
        <taxon>Bacillota</taxon>
        <taxon>Clostridia</taxon>
        <taxon>Eubacteriales</taxon>
        <taxon>Oscillospiraceae</taxon>
        <taxon>Hominenteromicrobium</taxon>
    </lineage>
</organism>
<dbReference type="EMBL" id="JAJEQC010000001">
    <property type="protein sequence ID" value="MCC2135794.1"/>
    <property type="molecule type" value="Genomic_DNA"/>
</dbReference>
<evidence type="ECO:0000256" key="1">
    <source>
        <dbReference type="ARBA" id="ARBA00008950"/>
    </source>
</evidence>
<protein>
    <submittedName>
        <fullName evidence="3">Metallophosphatase family protein</fullName>
    </submittedName>
</protein>
<comment type="similarity">
    <text evidence="1">Belongs to the metallophosphoesterase superfamily. YfcE family.</text>
</comment>
<dbReference type="InterPro" id="IPR029052">
    <property type="entry name" value="Metallo-depent_PP-like"/>
</dbReference>
<dbReference type="Proteomes" id="UP001199424">
    <property type="component" value="Unassembled WGS sequence"/>
</dbReference>
<dbReference type="PIRSF" id="PIRSF000883">
    <property type="entry name" value="Pesterase_MJ0912"/>
    <property type="match status" value="1"/>
</dbReference>
<dbReference type="PANTHER" id="PTHR42850">
    <property type="entry name" value="METALLOPHOSPHOESTERASE"/>
    <property type="match status" value="1"/>
</dbReference>
<gene>
    <name evidence="3" type="ORF">LKD31_02020</name>
</gene>
<dbReference type="GO" id="GO:0016791">
    <property type="term" value="F:phosphatase activity"/>
    <property type="evidence" value="ECO:0007669"/>
    <property type="project" value="TreeGrafter"/>
</dbReference>
<accession>A0AAE3AFF1</accession>
<evidence type="ECO:0000259" key="2">
    <source>
        <dbReference type="Pfam" id="PF12850"/>
    </source>
</evidence>
<reference evidence="3" key="1">
    <citation type="submission" date="2021-10" db="EMBL/GenBank/DDBJ databases">
        <title>Anaerobic single-cell dispensing facilitates the cultivation of human gut bacteria.</title>
        <authorList>
            <person name="Afrizal A."/>
        </authorList>
    </citation>
    <scope>NUCLEOTIDE SEQUENCE</scope>
    <source>
        <strain evidence="3">CLA-AA-H250</strain>
    </source>
</reference>
<dbReference type="PANTHER" id="PTHR42850:SF2">
    <property type="entry name" value="BLL5683 PROTEIN"/>
    <property type="match status" value="1"/>
</dbReference>
<keyword evidence="4" id="KW-1185">Reference proteome</keyword>
<dbReference type="Gene3D" id="3.60.21.10">
    <property type="match status" value="1"/>
</dbReference>
<dbReference type="SUPFAM" id="SSF56300">
    <property type="entry name" value="Metallo-dependent phosphatases"/>
    <property type="match status" value="1"/>
</dbReference>
<dbReference type="InterPro" id="IPR011152">
    <property type="entry name" value="Pesterase_MJ0912"/>
</dbReference>
<feature type="domain" description="Calcineurin-like phosphoesterase" evidence="2">
    <location>
        <begin position="1"/>
        <end position="197"/>
    </location>
</feature>